<keyword evidence="2" id="KW-1133">Transmembrane helix</keyword>
<protein>
    <submittedName>
        <fullName evidence="4">Pecanex-like protein</fullName>
    </submittedName>
</protein>
<proteinExistence type="predicted"/>
<keyword evidence="2" id="KW-0472">Membrane</keyword>
<feature type="transmembrane region" description="Helical" evidence="2">
    <location>
        <begin position="97"/>
        <end position="115"/>
    </location>
</feature>
<dbReference type="AlphaFoldDB" id="A0A1I7UNE7"/>
<evidence type="ECO:0000256" key="1">
    <source>
        <dbReference type="SAM" id="MobiDB-lite"/>
    </source>
</evidence>
<evidence type="ECO:0000256" key="2">
    <source>
        <dbReference type="SAM" id="Phobius"/>
    </source>
</evidence>
<feature type="region of interest" description="Disordered" evidence="1">
    <location>
        <begin position="1"/>
        <end position="35"/>
    </location>
</feature>
<evidence type="ECO:0000313" key="4">
    <source>
        <dbReference type="WBParaSite" id="Csp11.Scaffold630.g17720.t1"/>
    </source>
</evidence>
<name>A0A1I7UNE7_9PELO</name>
<accession>A0A1I7UNE7</accession>
<organism evidence="3 4">
    <name type="scientific">Caenorhabditis tropicalis</name>
    <dbReference type="NCBI Taxonomy" id="1561998"/>
    <lineage>
        <taxon>Eukaryota</taxon>
        <taxon>Metazoa</taxon>
        <taxon>Ecdysozoa</taxon>
        <taxon>Nematoda</taxon>
        <taxon>Chromadorea</taxon>
        <taxon>Rhabditida</taxon>
        <taxon>Rhabditina</taxon>
        <taxon>Rhabditomorpha</taxon>
        <taxon>Rhabditoidea</taxon>
        <taxon>Rhabditidae</taxon>
        <taxon>Peloderinae</taxon>
        <taxon>Caenorhabditis</taxon>
    </lineage>
</organism>
<evidence type="ECO:0000313" key="3">
    <source>
        <dbReference type="Proteomes" id="UP000095282"/>
    </source>
</evidence>
<sequence length="145" mass="16497">MSSDNFLGSTSRKEGGVTDQDEEGNQQKAEDHVEESGEANQQFNDFFPTIVCSANNESSLFWLLLWLILQVTEIDYVTTTALSVCLCMLTFKKTDDALNHLTIILSSLFWVSVYFDGRLDMMIRSEDQKVSSCRLKTFNSNFQKP</sequence>
<feature type="transmembrane region" description="Helical" evidence="2">
    <location>
        <begin position="63"/>
        <end position="91"/>
    </location>
</feature>
<feature type="compositionally biased region" description="Polar residues" evidence="1">
    <location>
        <begin position="1"/>
        <end position="10"/>
    </location>
</feature>
<keyword evidence="3" id="KW-1185">Reference proteome</keyword>
<reference evidence="4" key="1">
    <citation type="submission" date="2016-11" db="UniProtKB">
        <authorList>
            <consortium name="WormBaseParasite"/>
        </authorList>
    </citation>
    <scope>IDENTIFICATION</scope>
</reference>
<dbReference type="WBParaSite" id="Csp11.Scaffold630.g17720.t1">
    <property type="protein sequence ID" value="Csp11.Scaffold630.g17720.t1"/>
    <property type="gene ID" value="Csp11.Scaffold630.g17720"/>
</dbReference>
<dbReference type="Proteomes" id="UP000095282">
    <property type="component" value="Unplaced"/>
</dbReference>
<keyword evidence="2" id="KW-0812">Transmembrane</keyword>